<keyword evidence="4" id="KW-1134">Transmembrane beta strand</keyword>
<evidence type="ECO:0000256" key="12">
    <source>
        <dbReference type="SAM" id="SignalP"/>
    </source>
</evidence>
<evidence type="ECO:0000256" key="10">
    <source>
        <dbReference type="ARBA" id="ARBA00023237"/>
    </source>
</evidence>
<gene>
    <name evidence="14" type="ORF">SAMN05444170_0593</name>
</gene>
<dbReference type="EMBL" id="LT670849">
    <property type="protein sequence ID" value="SHN64554.1"/>
    <property type="molecule type" value="Genomic_DNA"/>
</dbReference>
<feature type="chain" id="PRO_5012636143" evidence="12">
    <location>
        <begin position="25"/>
        <end position="594"/>
    </location>
</feature>
<evidence type="ECO:0000256" key="4">
    <source>
        <dbReference type="ARBA" id="ARBA00022452"/>
    </source>
</evidence>
<evidence type="ECO:0000256" key="8">
    <source>
        <dbReference type="ARBA" id="ARBA00023114"/>
    </source>
</evidence>
<evidence type="ECO:0000256" key="1">
    <source>
        <dbReference type="ARBA" id="ARBA00004571"/>
    </source>
</evidence>
<evidence type="ECO:0000256" key="3">
    <source>
        <dbReference type="ARBA" id="ARBA00022448"/>
    </source>
</evidence>
<dbReference type="AlphaFoldDB" id="A0A1M7T1L0"/>
<evidence type="ECO:0000259" key="13">
    <source>
        <dbReference type="Pfam" id="PF13609"/>
    </source>
</evidence>
<evidence type="ECO:0000256" key="11">
    <source>
        <dbReference type="SAM" id="Coils"/>
    </source>
</evidence>
<keyword evidence="7" id="KW-0406">Ion transport</keyword>
<keyword evidence="15" id="KW-1185">Reference proteome</keyword>
<dbReference type="InterPro" id="IPR023614">
    <property type="entry name" value="Porin_dom_sf"/>
</dbReference>
<evidence type="ECO:0000256" key="7">
    <source>
        <dbReference type="ARBA" id="ARBA00023065"/>
    </source>
</evidence>
<sequence>MGRRVLGATLVAAGLAFHAAPAFADKLDEVLSRLEALEKRDSKLAAENAALKARLNKVETGKSAAPAVSPAVGAVIATRTPTPPPALEAPEIDKNGHGFLEHKKGNPLTFYTPGGEITGYGNIDISFDDTTKSLTNMNLNGASSPVGNFSWLPAISTNTSYLGVRGFQRIENFPLNFVYQLELGFDLSATPGLKQTNSQISDNVNGALFNRNTYIGFASPEFGALKIGKTTAPYENSTGGFNPFAGQIGDMRVIMGNTGGDNRVEFATRLEHSIWYESPTIGGFQFNALFSPGQNRSTISDNIAAGSTDCTGGNDPTSGGLFPNGCNDGAFSNAVSTNLSYTNGPFYATVAYERHFKVNRQSDVSGIYGVPGSSIPSVTTAQLTSCPPGSTTCVGFANATQLAAFNADVADEDAFKVAALYTFTTKTTVGGIFEMMHRYVNPLISFQNERQRNGTWAFLTQELTPVDSVSFGWAHAFKAVGDPGQHNSVASATVVVPGLFDSNGNPVAAASNDNSADMITANYKHKFGSNLTWYTAVAATINGPNAHYDLGAGGRGVTTDCHDAFGASGGLVSQPHCFVGPVLAGVSTGIQWRF</sequence>
<feature type="coiled-coil region" evidence="11">
    <location>
        <begin position="27"/>
        <end position="54"/>
    </location>
</feature>
<accession>A0A1M7T1L0</accession>
<evidence type="ECO:0000313" key="14">
    <source>
        <dbReference type="EMBL" id="SHN64554.1"/>
    </source>
</evidence>
<keyword evidence="11" id="KW-0175">Coiled coil</keyword>
<dbReference type="Pfam" id="PF13609">
    <property type="entry name" value="Porin_4"/>
    <property type="match status" value="1"/>
</dbReference>
<name>A0A1M7T1L0_9BRAD</name>
<dbReference type="PANTHER" id="PTHR34501:SF9">
    <property type="entry name" value="MAJOR OUTER MEMBRANE PROTEIN P.IA"/>
    <property type="match status" value="1"/>
</dbReference>
<keyword evidence="6 12" id="KW-0732">Signal</keyword>
<reference evidence="15" key="1">
    <citation type="submission" date="2016-11" db="EMBL/GenBank/DDBJ databases">
        <authorList>
            <person name="Varghese N."/>
            <person name="Submissions S."/>
        </authorList>
    </citation>
    <scope>NUCLEOTIDE SEQUENCE [LARGE SCALE GENOMIC DNA]</scope>
    <source>
        <strain evidence="15">GAS401</strain>
    </source>
</reference>
<comment type="subcellular location">
    <subcellularLocation>
        <location evidence="1">Cell outer membrane</location>
        <topology evidence="1">Multi-pass membrane protein</topology>
    </subcellularLocation>
</comment>
<evidence type="ECO:0000256" key="2">
    <source>
        <dbReference type="ARBA" id="ARBA00011233"/>
    </source>
</evidence>
<dbReference type="GO" id="GO:0015288">
    <property type="term" value="F:porin activity"/>
    <property type="evidence" value="ECO:0007669"/>
    <property type="project" value="UniProtKB-KW"/>
</dbReference>
<evidence type="ECO:0000256" key="6">
    <source>
        <dbReference type="ARBA" id="ARBA00022729"/>
    </source>
</evidence>
<dbReference type="InterPro" id="IPR033900">
    <property type="entry name" value="Gram_neg_porin_domain"/>
</dbReference>
<keyword evidence="5" id="KW-0812">Transmembrane</keyword>
<dbReference type="OrthoDB" id="8173690at2"/>
<evidence type="ECO:0000313" key="15">
    <source>
        <dbReference type="Proteomes" id="UP000184096"/>
    </source>
</evidence>
<dbReference type="PANTHER" id="PTHR34501">
    <property type="entry name" value="PROTEIN YDDL-RELATED"/>
    <property type="match status" value="1"/>
</dbReference>
<feature type="domain" description="Porin" evidence="13">
    <location>
        <begin position="158"/>
        <end position="540"/>
    </location>
</feature>
<keyword evidence="3" id="KW-0813">Transport</keyword>
<evidence type="ECO:0000256" key="5">
    <source>
        <dbReference type="ARBA" id="ARBA00022692"/>
    </source>
</evidence>
<dbReference type="GO" id="GO:0006811">
    <property type="term" value="P:monoatomic ion transport"/>
    <property type="evidence" value="ECO:0007669"/>
    <property type="project" value="UniProtKB-KW"/>
</dbReference>
<comment type="subunit">
    <text evidence="2">Homotrimer.</text>
</comment>
<dbReference type="InterPro" id="IPR050298">
    <property type="entry name" value="Gram-neg_bact_OMP"/>
</dbReference>
<feature type="signal peptide" evidence="12">
    <location>
        <begin position="1"/>
        <end position="24"/>
    </location>
</feature>
<organism evidence="14 15">
    <name type="scientific">Bradyrhizobium erythrophlei</name>
    <dbReference type="NCBI Taxonomy" id="1437360"/>
    <lineage>
        <taxon>Bacteria</taxon>
        <taxon>Pseudomonadati</taxon>
        <taxon>Pseudomonadota</taxon>
        <taxon>Alphaproteobacteria</taxon>
        <taxon>Hyphomicrobiales</taxon>
        <taxon>Nitrobacteraceae</taxon>
        <taxon>Bradyrhizobium</taxon>
    </lineage>
</organism>
<dbReference type="CDD" id="cd00342">
    <property type="entry name" value="gram_neg_porins"/>
    <property type="match status" value="1"/>
</dbReference>
<dbReference type="SUPFAM" id="SSF56935">
    <property type="entry name" value="Porins"/>
    <property type="match status" value="1"/>
</dbReference>
<keyword evidence="8" id="KW-0626">Porin</keyword>
<dbReference type="GO" id="GO:0009279">
    <property type="term" value="C:cell outer membrane"/>
    <property type="evidence" value="ECO:0007669"/>
    <property type="project" value="UniProtKB-SubCell"/>
</dbReference>
<dbReference type="Gene3D" id="2.40.160.10">
    <property type="entry name" value="Porin"/>
    <property type="match status" value="1"/>
</dbReference>
<dbReference type="GO" id="GO:0046930">
    <property type="term" value="C:pore complex"/>
    <property type="evidence" value="ECO:0007669"/>
    <property type="project" value="UniProtKB-KW"/>
</dbReference>
<evidence type="ECO:0000256" key="9">
    <source>
        <dbReference type="ARBA" id="ARBA00023136"/>
    </source>
</evidence>
<dbReference type="Proteomes" id="UP000184096">
    <property type="component" value="Chromosome I"/>
</dbReference>
<keyword evidence="9" id="KW-0472">Membrane</keyword>
<proteinExistence type="predicted"/>
<keyword evidence="10" id="KW-0998">Cell outer membrane</keyword>
<protein>
    <submittedName>
        <fullName evidence="14">Outer membrane protein (Porin)</fullName>
    </submittedName>
</protein>